<evidence type="ECO:0000259" key="2">
    <source>
        <dbReference type="PROSITE" id="PS50902"/>
    </source>
</evidence>
<proteinExistence type="predicted"/>
<feature type="domain" description="Flavodoxin-like" evidence="2">
    <location>
        <begin position="54"/>
        <end position="232"/>
    </location>
</feature>
<dbReference type="Proteomes" id="UP000673691">
    <property type="component" value="Unassembled WGS sequence"/>
</dbReference>
<dbReference type="GO" id="GO:0005829">
    <property type="term" value="C:cytosol"/>
    <property type="evidence" value="ECO:0007669"/>
    <property type="project" value="TreeGrafter"/>
</dbReference>
<evidence type="ECO:0000313" key="4">
    <source>
        <dbReference type="Proteomes" id="UP000673691"/>
    </source>
</evidence>
<dbReference type="PANTHER" id="PTHR19384:SF10">
    <property type="entry name" value="NADPH-DEPENDENT DIFLAVIN OXIDOREDUCTASE 1"/>
    <property type="match status" value="1"/>
</dbReference>
<protein>
    <submittedName>
        <fullName evidence="3">Flavoprotein-like protein</fullName>
    </submittedName>
</protein>
<dbReference type="PROSITE" id="PS50902">
    <property type="entry name" value="FLAVODOXIN_LIKE"/>
    <property type="match status" value="1"/>
</dbReference>
<gene>
    <name evidence="3" type="ORF">BJ554DRAFT_7481</name>
</gene>
<dbReference type="SUPFAM" id="SSF52218">
    <property type="entry name" value="Flavoproteins"/>
    <property type="match status" value="1"/>
</dbReference>
<dbReference type="OrthoDB" id="1856718at2759"/>
<dbReference type="Pfam" id="PF00258">
    <property type="entry name" value="Flavodoxin_1"/>
    <property type="match status" value="2"/>
</dbReference>
<dbReference type="GO" id="GO:0016491">
    <property type="term" value="F:oxidoreductase activity"/>
    <property type="evidence" value="ECO:0007669"/>
    <property type="project" value="TreeGrafter"/>
</dbReference>
<comment type="caution">
    <text evidence="3">The sequence shown here is derived from an EMBL/GenBank/DDBJ whole genome shotgun (WGS) entry which is preliminary data.</text>
</comment>
<keyword evidence="1" id="KW-0285">Flavoprotein</keyword>
<dbReference type="Gene3D" id="3.40.50.360">
    <property type="match status" value="2"/>
</dbReference>
<dbReference type="EMBL" id="JAEFCI010005179">
    <property type="protein sequence ID" value="KAG5460468.1"/>
    <property type="molecule type" value="Genomic_DNA"/>
</dbReference>
<dbReference type="InterPro" id="IPR029039">
    <property type="entry name" value="Flavoprotein-like_sf"/>
</dbReference>
<evidence type="ECO:0000256" key="1">
    <source>
        <dbReference type="ARBA" id="ARBA00022630"/>
    </source>
</evidence>
<accession>A0A8H7ZVN5</accession>
<dbReference type="GO" id="GO:0010181">
    <property type="term" value="F:FMN binding"/>
    <property type="evidence" value="ECO:0007669"/>
    <property type="project" value="InterPro"/>
</dbReference>
<dbReference type="GO" id="GO:0050660">
    <property type="term" value="F:flavin adenine dinucleotide binding"/>
    <property type="evidence" value="ECO:0007669"/>
    <property type="project" value="TreeGrafter"/>
</dbReference>
<dbReference type="PANTHER" id="PTHR19384">
    <property type="entry name" value="NITRIC OXIDE SYNTHASE-RELATED"/>
    <property type="match status" value="1"/>
</dbReference>
<keyword evidence="4" id="KW-1185">Reference proteome</keyword>
<name>A0A8H7ZVN5_9FUNG</name>
<dbReference type="InterPro" id="IPR008254">
    <property type="entry name" value="Flavodoxin/NO_synth"/>
</dbReference>
<evidence type="ECO:0000313" key="3">
    <source>
        <dbReference type="EMBL" id="KAG5460468.1"/>
    </source>
</evidence>
<dbReference type="PRINTS" id="PR00369">
    <property type="entry name" value="FLAVODOXIN"/>
</dbReference>
<dbReference type="InterPro" id="IPR001094">
    <property type="entry name" value="Flavdoxin-like"/>
</dbReference>
<reference evidence="3 4" key="1">
    <citation type="journal article" name="Sci. Rep.">
        <title>Genome-scale phylogenetic analyses confirm Olpidium as the closest living zoosporic fungus to the non-flagellated, terrestrial fungi.</title>
        <authorList>
            <person name="Chang Y."/>
            <person name="Rochon D."/>
            <person name="Sekimoto S."/>
            <person name="Wang Y."/>
            <person name="Chovatia M."/>
            <person name="Sandor L."/>
            <person name="Salamov A."/>
            <person name="Grigoriev I.V."/>
            <person name="Stajich J.E."/>
            <person name="Spatafora J.W."/>
        </authorList>
    </citation>
    <scope>NUCLEOTIDE SEQUENCE [LARGE SCALE GENOMIC DNA]</scope>
    <source>
        <strain evidence="3">S191</strain>
    </source>
</reference>
<dbReference type="AlphaFoldDB" id="A0A8H7ZVN5"/>
<organism evidence="3 4">
    <name type="scientific">Olpidium bornovanus</name>
    <dbReference type="NCBI Taxonomy" id="278681"/>
    <lineage>
        <taxon>Eukaryota</taxon>
        <taxon>Fungi</taxon>
        <taxon>Fungi incertae sedis</taxon>
        <taxon>Olpidiomycota</taxon>
        <taxon>Olpidiomycotina</taxon>
        <taxon>Olpidiomycetes</taxon>
        <taxon>Olpidiales</taxon>
        <taxon>Olpidiaceae</taxon>
        <taxon>Olpidium</taxon>
    </lineage>
</organism>
<sequence length="232" mass="24696">MAANGLGQDAGVRSAAAAVNGHGIITADAPASGSPSGCAPVSTTTSASASSRSMLVLYGSATGCAEDVALRIGREGRRRHFRARVLAMDEYDKRALVDERLVVFVCSTTGQGEEPDNMKVRRRPRSKCVVRGSWLVSANTHCCRFVSVSCEQNFWRFLLRKGLSADALSSMDFAVFGLGDSSYEKCVTPSLAAEQMRAGRRGAFVMSSSFCVVFFTKGSTSPLRSCTSGFCS</sequence>